<name>A0ACB8SNP3_9AGAM</name>
<reference evidence="1" key="1">
    <citation type="submission" date="2021-03" db="EMBL/GenBank/DDBJ databases">
        <authorList>
            <consortium name="DOE Joint Genome Institute"/>
            <person name="Ahrendt S."/>
            <person name="Looney B.P."/>
            <person name="Miyauchi S."/>
            <person name="Morin E."/>
            <person name="Drula E."/>
            <person name="Courty P.E."/>
            <person name="Chicoki N."/>
            <person name="Fauchery L."/>
            <person name="Kohler A."/>
            <person name="Kuo A."/>
            <person name="Labutti K."/>
            <person name="Pangilinan J."/>
            <person name="Lipzen A."/>
            <person name="Riley R."/>
            <person name="Andreopoulos W."/>
            <person name="He G."/>
            <person name="Johnson J."/>
            <person name="Barry K.W."/>
            <person name="Grigoriev I.V."/>
            <person name="Nagy L."/>
            <person name="Hibbett D."/>
            <person name="Henrissat B."/>
            <person name="Matheny P.B."/>
            <person name="Labbe J."/>
            <person name="Martin F."/>
        </authorList>
    </citation>
    <scope>NUCLEOTIDE SEQUENCE</scope>
    <source>
        <strain evidence="1">HHB10654</strain>
    </source>
</reference>
<proteinExistence type="predicted"/>
<dbReference type="Proteomes" id="UP000814140">
    <property type="component" value="Unassembled WGS sequence"/>
</dbReference>
<organism evidence="1 2">
    <name type="scientific">Artomyces pyxidatus</name>
    <dbReference type="NCBI Taxonomy" id="48021"/>
    <lineage>
        <taxon>Eukaryota</taxon>
        <taxon>Fungi</taxon>
        <taxon>Dikarya</taxon>
        <taxon>Basidiomycota</taxon>
        <taxon>Agaricomycotina</taxon>
        <taxon>Agaricomycetes</taxon>
        <taxon>Russulales</taxon>
        <taxon>Auriscalpiaceae</taxon>
        <taxon>Artomyces</taxon>
    </lineage>
</organism>
<gene>
    <name evidence="1" type="ORF">BV25DRAFT_1919852</name>
</gene>
<accession>A0ACB8SNP3</accession>
<dbReference type="EMBL" id="MU277242">
    <property type="protein sequence ID" value="KAI0057827.1"/>
    <property type="molecule type" value="Genomic_DNA"/>
</dbReference>
<reference evidence="1" key="2">
    <citation type="journal article" date="2022" name="New Phytol.">
        <title>Evolutionary transition to the ectomycorrhizal habit in the genomes of a hyperdiverse lineage of mushroom-forming fungi.</title>
        <authorList>
            <person name="Looney B."/>
            <person name="Miyauchi S."/>
            <person name="Morin E."/>
            <person name="Drula E."/>
            <person name="Courty P.E."/>
            <person name="Kohler A."/>
            <person name="Kuo A."/>
            <person name="LaButti K."/>
            <person name="Pangilinan J."/>
            <person name="Lipzen A."/>
            <person name="Riley R."/>
            <person name="Andreopoulos W."/>
            <person name="He G."/>
            <person name="Johnson J."/>
            <person name="Nolan M."/>
            <person name="Tritt A."/>
            <person name="Barry K.W."/>
            <person name="Grigoriev I.V."/>
            <person name="Nagy L.G."/>
            <person name="Hibbett D."/>
            <person name="Henrissat B."/>
            <person name="Matheny P.B."/>
            <person name="Labbe J."/>
            <person name="Martin F.M."/>
        </authorList>
    </citation>
    <scope>NUCLEOTIDE SEQUENCE</scope>
    <source>
        <strain evidence="1">HHB10654</strain>
    </source>
</reference>
<comment type="caution">
    <text evidence="1">The sequence shown here is derived from an EMBL/GenBank/DDBJ whole genome shotgun (WGS) entry which is preliminary data.</text>
</comment>
<evidence type="ECO:0000313" key="2">
    <source>
        <dbReference type="Proteomes" id="UP000814140"/>
    </source>
</evidence>
<sequence length="438" mass="47947">MSTRHSSLSTRGLVQPPRKHGEPFLSLPHTFLGGTKPSSDVSPQPGPAVRGARIRPSLSGVNTLALGAFLSLLFIGSLSLAFLGAARAFDFKGLLDKTAASEPGIVLLGEYVDIDIDEPSITIRWQIVACGDSYTLAGSEGVHESRCGVPDVPVDIYFDGGDSPIMKYDPVDIPAISDSGVRRSIQDLVQFDTSHELDVHRSPLYPFDTYALSISFSATNHTSKAPLSIRRLKTVDMTSNFDVRSDDADTLNGGREISLQIKRPTEARAFVMLLWIISWLLTHVSVGQVLLMLTTAESAVMDSHSLTAFAMLFVLPQLRDAMPDAPGLDGVLIDNIGYFPQMVTCGFCVFIVLFLGVRRELLRLEASSQNVEEDLEDKPESRTHCRYPSLTPPHLEAAQKTPTVRSFTQSHCRPLSVQFQLDKSDKRFVIGDDQVGNC</sequence>
<protein>
    <submittedName>
        <fullName evidence="1">Uncharacterized protein</fullName>
    </submittedName>
</protein>
<keyword evidence="2" id="KW-1185">Reference proteome</keyword>
<evidence type="ECO:0000313" key="1">
    <source>
        <dbReference type="EMBL" id="KAI0057827.1"/>
    </source>
</evidence>